<dbReference type="InterPro" id="IPR029071">
    <property type="entry name" value="Ubiquitin-like_domsf"/>
</dbReference>
<feature type="compositionally biased region" description="Low complexity" evidence="1">
    <location>
        <begin position="383"/>
        <end position="398"/>
    </location>
</feature>
<protein>
    <submittedName>
        <fullName evidence="3">UBX domain-containing protein</fullName>
    </submittedName>
</protein>
<dbReference type="Gene3D" id="3.40.30.10">
    <property type="entry name" value="Glutaredoxin"/>
    <property type="match status" value="1"/>
</dbReference>
<feature type="compositionally biased region" description="Polar residues" evidence="1">
    <location>
        <begin position="482"/>
        <end position="495"/>
    </location>
</feature>
<dbReference type="EMBL" id="ADBJ01000025">
    <property type="protein sequence ID" value="EFA81643.1"/>
    <property type="molecule type" value="Genomic_DNA"/>
</dbReference>
<dbReference type="Pfam" id="PF00789">
    <property type="entry name" value="UBX"/>
    <property type="match status" value="1"/>
</dbReference>
<dbReference type="PROSITE" id="PS50033">
    <property type="entry name" value="UBX"/>
    <property type="match status" value="1"/>
</dbReference>
<feature type="region of interest" description="Disordered" evidence="1">
    <location>
        <begin position="153"/>
        <end position="243"/>
    </location>
</feature>
<gene>
    <name evidence="3" type="ORF">PPL_05636</name>
</gene>
<dbReference type="InterPro" id="IPR001012">
    <property type="entry name" value="UBX_dom"/>
</dbReference>
<feature type="compositionally biased region" description="Low complexity" evidence="1">
    <location>
        <begin position="435"/>
        <end position="449"/>
    </location>
</feature>
<evidence type="ECO:0000313" key="3">
    <source>
        <dbReference type="EMBL" id="EFA81643.1"/>
    </source>
</evidence>
<dbReference type="SUPFAM" id="SSF52833">
    <property type="entry name" value="Thioredoxin-like"/>
    <property type="match status" value="1"/>
</dbReference>
<dbReference type="AlphaFoldDB" id="D3BAQ6"/>
<dbReference type="InterPro" id="IPR036249">
    <property type="entry name" value="Thioredoxin-like_sf"/>
</dbReference>
<feature type="compositionally biased region" description="Polar residues" evidence="1">
    <location>
        <begin position="401"/>
        <end position="419"/>
    </location>
</feature>
<dbReference type="InParanoid" id="D3BAQ6"/>
<feature type="region of interest" description="Disordered" evidence="1">
    <location>
        <begin position="325"/>
        <end position="360"/>
    </location>
</feature>
<dbReference type="SUPFAM" id="SSF54236">
    <property type="entry name" value="Ubiquitin-like"/>
    <property type="match status" value="1"/>
</dbReference>
<dbReference type="GeneID" id="31361120"/>
<evidence type="ECO:0000259" key="2">
    <source>
        <dbReference type="PROSITE" id="PS50033"/>
    </source>
</evidence>
<dbReference type="OMA" id="DGKHAYY"/>
<name>D3BAQ6_HETP5</name>
<reference evidence="3 4" key="1">
    <citation type="journal article" date="2011" name="Genome Res.">
        <title>Phylogeny-wide analysis of social amoeba genomes highlights ancient origins for complex intercellular communication.</title>
        <authorList>
            <person name="Heidel A.J."/>
            <person name="Lawal H.M."/>
            <person name="Felder M."/>
            <person name="Schilde C."/>
            <person name="Helps N.R."/>
            <person name="Tunggal B."/>
            <person name="Rivero F."/>
            <person name="John U."/>
            <person name="Schleicher M."/>
            <person name="Eichinger L."/>
            <person name="Platzer M."/>
            <person name="Noegel A.A."/>
            <person name="Schaap P."/>
            <person name="Gloeckner G."/>
        </authorList>
    </citation>
    <scope>NUCLEOTIDE SEQUENCE [LARGE SCALE GENOMIC DNA]</scope>
    <source>
        <strain evidence="4">ATCC 26659 / Pp 5 / PN500</strain>
    </source>
</reference>
<feature type="compositionally biased region" description="Low complexity" evidence="1">
    <location>
        <begin position="153"/>
        <end position="189"/>
    </location>
</feature>
<feature type="compositionally biased region" description="Polar residues" evidence="1">
    <location>
        <begin position="222"/>
        <end position="242"/>
    </location>
</feature>
<dbReference type="PANTHER" id="PTHR47770:SF1">
    <property type="entry name" value="PLANT UBX DOMAIN-CONTAINING PROTEIN 11"/>
    <property type="match status" value="1"/>
</dbReference>
<feature type="domain" description="UBX" evidence="2">
    <location>
        <begin position="246"/>
        <end position="324"/>
    </location>
</feature>
<dbReference type="Proteomes" id="UP000001396">
    <property type="component" value="Unassembled WGS sequence"/>
</dbReference>
<accession>D3BAQ6</accession>
<evidence type="ECO:0000313" key="4">
    <source>
        <dbReference type="Proteomes" id="UP000001396"/>
    </source>
</evidence>
<dbReference type="Gene3D" id="3.10.20.90">
    <property type="entry name" value="Phosphatidylinositol 3-kinase Catalytic Subunit, Chain A, domain 1"/>
    <property type="match status" value="1"/>
</dbReference>
<dbReference type="STRING" id="670386.D3BAQ6"/>
<feature type="compositionally biased region" description="Low complexity" evidence="1">
    <location>
        <begin position="199"/>
        <end position="221"/>
    </location>
</feature>
<organism evidence="3 4">
    <name type="scientific">Heterostelium pallidum (strain ATCC 26659 / Pp 5 / PN500)</name>
    <name type="common">Cellular slime mold</name>
    <name type="synonym">Polysphondylium pallidum</name>
    <dbReference type="NCBI Taxonomy" id="670386"/>
    <lineage>
        <taxon>Eukaryota</taxon>
        <taxon>Amoebozoa</taxon>
        <taxon>Evosea</taxon>
        <taxon>Eumycetozoa</taxon>
        <taxon>Dictyostelia</taxon>
        <taxon>Acytosteliales</taxon>
        <taxon>Acytosteliaceae</taxon>
        <taxon>Heterostelium</taxon>
    </lineage>
</organism>
<sequence length="495" mass="55293">MSEDNSTEIIESVFFNESFAEAVQQSKQTSKILAVVVYNEADTDGHPLLLDLFNYEQQLSDLIKSTFILKKIDVNSEDAINLKKIYPYSEEELPFFVTIGLNGVALHTSNGDKSSDELLSILTKSKEQYQQQQAQLLMLLMFQQQKQSQQAQQQQQQQQQQRPTNQQKPIASSSQQQQTSKTNTNNATNIKKETPKATPPKTTTTTTTTSSSTNNSNSSKKVMTSPTVKSKITSPTQSNKTIASPPLYTETTIVCKLTNGFSIKSTFSPNDKLHDVKSYIDKNRNDGKHAYYLMITYPKKIFTENDMSLSLRVLDLVPSATLTLCSSDPNSKPTPPPEVEPASSTTQYSTTSSTLESEDGGYIDKFKNYVSSIFSPFWYPPASQQTTTTSTTSSSAAAYPGSQQRQQTTPSNRPSSSGIRQVGRIHTLSNDNSTPQPQQQQQQGGFFQPIEKNEEKKEEQTNVKKRNRIGQLHQSEDDNQDGKNSYYNGNSTQYK</sequence>
<proteinExistence type="predicted"/>
<keyword evidence="4" id="KW-1185">Reference proteome</keyword>
<feature type="compositionally biased region" description="Low complexity" evidence="1">
    <location>
        <begin position="343"/>
        <end position="354"/>
    </location>
</feature>
<dbReference type="RefSeq" id="XP_020433760.1">
    <property type="nucleotide sequence ID" value="XM_020576511.1"/>
</dbReference>
<comment type="caution">
    <text evidence="3">The sequence shown here is derived from an EMBL/GenBank/DDBJ whole genome shotgun (WGS) entry which is preliminary data.</text>
</comment>
<dbReference type="Pfam" id="PF23187">
    <property type="entry name" value="UBX7_N"/>
    <property type="match status" value="1"/>
</dbReference>
<evidence type="ECO:0000256" key="1">
    <source>
        <dbReference type="SAM" id="MobiDB-lite"/>
    </source>
</evidence>
<dbReference type="SMART" id="SM00166">
    <property type="entry name" value="UBX"/>
    <property type="match status" value="1"/>
</dbReference>
<feature type="compositionally biased region" description="Basic and acidic residues" evidence="1">
    <location>
        <begin position="451"/>
        <end position="462"/>
    </location>
</feature>
<dbReference type="PANTHER" id="PTHR47770">
    <property type="entry name" value="PLANT UBX DOMAIN-CONTAINING PROTEIN 11"/>
    <property type="match status" value="1"/>
</dbReference>
<feature type="region of interest" description="Disordered" evidence="1">
    <location>
        <begin position="383"/>
        <end position="495"/>
    </location>
</feature>